<dbReference type="EMBL" id="JBHSRS010000005">
    <property type="protein sequence ID" value="MFC6280194.1"/>
    <property type="molecule type" value="Genomic_DNA"/>
</dbReference>
<accession>A0ABW1TRR9</accession>
<dbReference type="Proteomes" id="UP001596270">
    <property type="component" value="Unassembled WGS sequence"/>
</dbReference>
<feature type="chain" id="PRO_5045692967" evidence="1">
    <location>
        <begin position="24"/>
        <end position="183"/>
    </location>
</feature>
<keyword evidence="1" id="KW-0732">Signal</keyword>
<dbReference type="InterPro" id="IPR018718">
    <property type="entry name" value="DUF2242"/>
</dbReference>
<proteinExistence type="predicted"/>
<evidence type="ECO:0000313" key="3">
    <source>
        <dbReference type="Proteomes" id="UP001596270"/>
    </source>
</evidence>
<comment type="caution">
    <text evidence="2">The sequence shown here is derived from an EMBL/GenBank/DDBJ whole genome shotgun (WGS) entry which is preliminary data.</text>
</comment>
<dbReference type="Pfam" id="PF10001">
    <property type="entry name" value="DUF2242"/>
    <property type="match status" value="1"/>
</dbReference>
<keyword evidence="3" id="KW-1185">Reference proteome</keyword>
<gene>
    <name evidence="2" type="ORF">ACFQND_02985</name>
</gene>
<name>A0ABW1TRR9_9BURK</name>
<organism evidence="2 3">
    <name type="scientific">Polaromonas aquatica</name>
    <dbReference type="NCBI Taxonomy" id="332657"/>
    <lineage>
        <taxon>Bacteria</taxon>
        <taxon>Pseudomonadati</taxon>
        <taxon>Pseudomonadota</taxon>
        <taxon>Betaproteobacteria</taxon>
        <taxon>Burkholderiales</taxon>
        <taxon>Comamonadaceae</taxon>
        <taxon>Polaromonas</taxon>
    </lineage>
</organism>
<sequence length="183" mass="19711">MPCLSIARCLGACGLLALLAACGAPVKQFPLQEKFDSTATYSRLFDATATQTCEAARRALLSQGYIINTARGDLVEGQKSFQPEPESHLQMVIRVVCAPDTTDGKVSLGFVTALQDRYALKKSNNSASLGVGAIGSVSLPFSSGSETMVKIGSETISTDAFYDRFFDLVRRYLLASDWIEPEP</sequence>
<feature type="signal peptide" evidence="1">
    <location>
        <begin position="1"/>
        <end position="23"/>
    </location>
</feature>
<reference evidence="3" key="1">
    <citation type="journal article" date="2019" name="Int. J. Syst. Evol. Microbiol.">
        <title>The Global Catalogue of Microorganisms (GCM) 10K type strain sequencing project: providing services to taxonomists for standard genome sequencing and annotation.</title>
        <authorList>
            <consortium name="The Broad Institute Genomics Platform"/>
            <consortium name="The Broad Institute Genome Sequencing Center for Infectious Disease"/>
            <person name="Wu L."/>
            <person name="Ma J."/>
        </authorList>
    </citation>
    <scope>NUCLEOTIDE SEQUENCE [LARGE SCALE GENOMIC DNA]</scope>
    <source>
        <strain evidence="3">CCUG 39402</strain>
    </source>
</reference>
<evidence type="ECO:0000313" key="2">
    <source>
        <dbReference type="EMBL" id="MFC6280194.1"/>
    </source>
</evidence>
<protein>
    <submittedName>
        <fullName evidence="2">DUF2242 domain-containing protein</fullName>
    </submittedName>
</protein>
<evidence type="ECO:0000256" key="1">
    <source>
        <dbReference type="SAM" id="SignalP"/>
    </source>
</evidence>
<dbReference type="RefSeq" id="WP_371434637.1">
    <property type="nucleotide sequence ID" value="NZ_JBHSRS010000005.1"/>
</dbReference>